<dbReference type="InterPro" id="IPR039932">
    <property type="entry name" value="Spink4-like"/>
</dbReference>
<dbReference type="OrthoDB" id="88467at2759"/>
<dbReference type="Pfam" id="PF07648">
    <property type="entry name" value="Kazal_2"/>
    <property type="match status" value="4"/>
</dbReference>
<feature type="chain" id="PRO_5035938737" description="Kazal-like domain-containing protein" evidence="4">
    <location>
        <begin position="24"/>
        <end position="407"/>
    </location>
</feature>
<comment type="caution">
    <text evidence="6">The sequence shown here is derived from an EMBL/GenBank/DDBJ whole genome shotgun (WGS) entry which is preliminary data.</text>
</comment>
<dbReference type="SMART" id="SM00280">
    <property type="entry name" value="KAZAL"/>
    <property type="match status" value="6"/>
</dbReference>
<protein>
    <recommendedName>
        <fullName evidence="5">Kazal-like domain-containing protein</fullName>
    </recommendedName>
</protein>
<keyword evidence="2" id="KW-0964">Secreted</keyword>
<dbReference type="Pfam" id="PF00050">
    <property type="entry name" value="Kazal_1"/>
    <property type="match status" value="2"/>
</dbReference>
<gene>
    <name evidence="6" type="ORF">CLODIP_2_CD13821</name>
</gene>
<dbReference type="SUPFAM" id="SSF100895">
    <property type="entry name" value="Kazal-type serine protease inhibitors"/>
    <property type="match status" value="6"/>
</dbReference>
<feature type="domain" description="Kazal-like" evidence="5">
    <location>
        <begin position="354"/>
        <end position="407"/>
    </location>
</feature>
<dbReference type="AlphaFoldDB" id="A0A8S1CW36"/>
<dbReference type="PROSITE" id="PS51465">
    <property type="entry name" value="KAZAL_2"/>
    <property type="match status" value="3"/>
</dbReference>
<feature type="domain" description="Kazal-like" evidence="5">
    <location>
        <begin position="187"/>
        <end position="245"/>
    </location>
</feature>
<dbReference type="CDD" id="cd00104">
    <property type="entry name" value="KAZAL_FS"/>
    <property type="match status" value="5"/>
</dbReference>
<dbReference type="PROSITE" id="PS51257">
    <property type="entry name" value="PROKAR_LIPOPROTEIN"/>
    <property type="match status" value="1"/>
</dbReference>
<dbReference type="GO" id="GO:0005576">
    <property type="term" value="C:extracellular region"/>
    <property type="evidence" value="ECO:0007669"/>
    <property type="project" value="UniProtKB-SubCell"/>
</dbReference>
<evidence type="ECO:0000256" key="4">
    <source>
        <dbReference type="SAM" id="SignalP"/>
    </source>
</evidence>
<keyword evidence="7" id="KW-1185">Reference proteome</keyword>
<name>A0A8S1CW36_9INSE</name>
<dbReference type="Gene3D" id="3.30.60.30">
    <property type="match status" value="6"/>
</dbReference>
<proteinExistence type="predicted"/>
<accession>A0A8S1CW36</accession>
<dbReference type="InterPro" id="IPR002350">
    <property type="entry name" value="Kazal_dom"/>
</dbReference>
<evidence type="ECO:0000256" key="1">
    <source>
        <dbReference type="ARBA" id="ARBA00004613"/>
    </source>
</evidence>
<dbReference type="PANTHER" id="PTHR21179:SF0">
    <property type="entry name" value="SERINE PROTEASE INHIBITOR KAZAL-TYPE 4"/>
    <property type="match status" value="1"/>
</dbReference>
<dbReference type="EMBL" id="CADEPI010000093">
    <property type="protein sequence ID" value="CAB3374092.1"/>
    <property type="molecule type" value="Genomic_DNA"/>
</dbReference>
<reference evidence="6 7" key="1">
    <citation type="submission" date="2020-04" db="EMBL/GenBank/DDBJ databases">
        <authorList>
            <person name="Alioto T."/>
            <person name="Alioto T."/>
            <person name="Gomez Garrido J."/>
        </authorList>
    </citation>
    <scope>NUCLEOTIDE SEQUENCE [LARGE SCALE GENOMIC DNA]</scope>
</reference>
<dbReference type="Proteomes" id="UP000494165">
    <property type="component" value="Unassembled WGS sequence"/>
</dbReference>
<evidence type="ECO:0000256" key="2">
    <source>
        <dbReference type="ARBA" id="ARBA00022525"/>
    </source>
</evidence>
<evidence type="ECO:0000313" key="6">
    <source>
        <dbReference type="EMBL" id="CAB3374092.1"/>
    </source>
</evidence>
<evidence type="ECO:0000259" key="5">
    <source>
        <dbReference type="PROSITE" id="PS51465"/>
    </source>
</evidence>
<dbReference type="PANTHER" id="PTHR21179">
    <property type="entry name" value="SERINE-TYPE ENDOPEPTIDASE INHIBITOR"/>
    <property type="match status" value="1"/>
</dbReference>
<keyword evidence="3" id="KW-1015">Disulfide bond</keyword>
<comment type="subcellular location">
    <subcellularLocation>
        <location evidence="1">Secreted</location>
    </subcellularLocation>
</comment>
<dbReference type="GO" id="GO:0004867">
    <property type="term" value="F:serine-type endopeptidase inhibitor activity"/>
    <property type="evidence" value="ECO:0007669"/>
    <property type="project" value="InterPro"/>
</dbReference>
<sequence>MALSKKCVVRAALAFALISVAACSSDTVSFSENNRGSIDQSCWEAVGIDSWPIKEEEQVCGTNGVLYPSQNALKCISKQAGVEQQEREKCSGGSDGGKFDPCVALAYVATRRVCGSDNVTYNNVWHMVCTSNMYSVEINAEHDGECAIECPYSPVYKPVCSTTDYTFANEQALKCKQILQPYIKNAFQHEGQCKRQQSTNPCYESNTFTPVCASNGHTYTSAQHIRCLKQVNSDLRALHDGACTPDEVKEIIGLDDVCRMANHRQEWSPICGSNNVTYPNSYRYLCAKKDKGEDLQVSYMGECGSFDYCRQPEPDASPVCGTDGVTYPHDNALYCAQASSRYLGKKHQGACNETVDDPCLHRGFPFLDDNGRPVCASNAVTYVSPEALWCAAKNDSGIKFIHSGECF</sequence>
<feature type="signal peptide" evidence="4">
    <location>
        <begin position="1"/>
        <end position="23"/>
    </location>
</feature>
<feature type="domain" description="Kazal-like" evidence="5">
    <location>
        <begin position="297"/>
        <end position="353"/>
    </location>
</feature>
<organism evidence="6 7">
    <name type="scientific">Cloeon dipterum</name>
    <dbReference type="NCBI Taxonomy" id="197152"/>
    <lineage>
        <taxon>Eukaryota</taxon>
        <taxon>Metazoa</taxon>
        <taxon>Ecdysozoa</taxon>
        <taxon>Arthropoda</taxon>
        <taxon>Hexapoda</taxon>
        <taxon>Insecta</taxon>
        <taxon>Pterygota</taxon>
        <taxon>Palaeoptera</taxon>
        <taxon>Ephemeroptera</taxon>
        <taxon>Pisciforma</taxon>
        <taxon>Baetidae</taxon>
        <taxon>Cloeon</taxon>
    </lineage>
</organism>
<evidence type="ECO:0000313" key="7">
    <source>
        <dbReference type="Proteomes" id="UP000494165"/>
    </source>
</evidence>
<evidence type="ECO:0000256" key="3">
    <source>
        <dbReference type="ARBA" id="ARBA00023157"/>
    </source>
</evidence>
<keyword evidence="4" id="KW-0732">Signal</keyword>
<dbReference type="InterPro" id="IPR036058">
    <property type="entry name" value="Kazal_dom_sf"/>
</dbReference>